<evidence type="ECO:0000256" key="9">
    <source>
        <dbReference type="ARBA" id="ARBA00023212"/>
    </source>
</evidence>
<evidence type="ECO:0000256" key="4">
    <source>
        <dbReference type="ARBA" id="ARBA00022490"/>
    </source>
</evidence>
<accession>A0A1G4M9N3</accession>
<dbReference type="GO" id="GO:0031965">
    <property type="term" value="C:nuclear membrane"/>
    <property type="evidence" value="ECO:0007669"/>
    <property type="project" value="UniProtKB-SubCell"/>
</dbReference>
<keyword evidence="9 11" id="KW-0206">Cytoskeleton</keyword>
<evidence type="ECO:0000256" key="11">
    <source>
        <dbReference type="RuleBase" id="RU362141"/>
    </source>
</evidence>
<keyword evidence="10 11" id="KW-0539">Nucleus</keyword>
<evidence type="ECO:0000256" key="1">
    <source>
        <dbReference type="ARBA" id="ARBA00003044"/>
    </source>
</evidence>
<comment type="similarity">
    <text evidence="2 11">Belongs to the MPS2 family.</text>
</comment>
<keyword evidence="8 11" id="KW-0472">Membrane</keyword>
<dbReference type="OMA" id="FIYAKDF"/>
<proteinExistence type="inferred from homology"/>
<name>A0A1G4M9N3_LACFM</name>
<dbReference type="GO" id="GO:0071988">
    <property type="term" value="P:protein localization to spindle pole body"/>
    <property type="evidence" value="ECO:0007669"/>
    <property type="project" value="InterPro"/>
</dbReference>
<keyword evidence="6 11" id="KW-1133">Transmembrane helix</keyword>
<keyword evidence="7 11" id="KW-0175">Coiled coil</keyword>
<dbReference type="OrthoDB" id="4035046at2759"/>
<evidence type="ECO:0000313" key="14">
    <source>
        <dbReference type="Proteomes" id="UP000190831"/>
    </source>
</evidence>
<keyword evidence="5 11" id="KW-0812">Transmembrane</keyword>
<keyword evidence="4 11" id="KW-0963">Cytoplasm</keyword>
<evidence type="ECO:0000256" key="3">
    <source>
        <dbReference type="ARBA" id="ARBA00015584"/>
    </source>
</evidence>
<evidence type="ECO:0000256" key="10">
    <source>
        <dbReference type="ARBA" id="ARBA00023242"/>
    </source>
</evidence>
<evidence type="ECO:0000256" key="7">
    <source>
        <dbReference type="ARBA" id="ARBA00023054"/>
    </source>
</evidence>
<dbReference type="InterPro" id="IPR031433">
    <property type="entry name" value="Mps2"/>
</dbReference>
<comment type="function">
    <text evidence="1 11">Component of the spindle pole body (SPB) required for insertion of the nascent SPB into the nuclear envelope and for the proper execution of spindle pole body (SPB) duplication.</text>
</comment>
<feature type="compositionally biased region" description="Basic and acidic residues" evidence="12">
    <location>
        <begin position="130"/>
        <end position="150"/>
    </location>
</feature>
<keyword evidence="14" id="KW-1185">Reference proteome</keyword>
<feature type="transmembrane region" description="Helical" evidence="11">
    <location>
        <begin position="301"/>
        <end position="320"/>
    </location>
</feature>
<comment type="subcellular location">
    <subcellularLocation>
        <location evidence="11">Cytoplasm</location>
        <location evidence="11">Cytoskeleton</location>
        <location evidence="11">Microtubule organizing center</location>
        <location evidence="11">Spindle pole body</location>
    </subcellularLocation>
    <subcellularLocation>
        <location evidence="11">Nucleus membrane</location>
        <topology evidence="11">Single-pass membrane protein</topology>
    </subcellularLocation>
</comment>
<dbReference type="AlphaFoldDB" id="A0A1G4M9N3"/>
<sequence>MDSDNVSTLLLDHTWPLIDTKGQGFIYAKDFPLLLSKMQEVLNRGKPTHKQVSLISKTGHEITRKFANDQEFFKVYKDDFKVLFDGLIGMSFKAAVDSCTDDGTLEKLRGTLSWQSAGHVDESLISGETILERQKPLPDQSNKENRRDITGEAVPPDAKEPAANPGNPRDSLLGSPASIRRVRNLQVDVESLKEEVLFRDEIIREKDRELLDLTKKVSDYKDKYEFLEREFQFYKDHAETKAVGNSPDTTKHDFIIAELRRKIEEQTGMISQMKAQMPSESDAPFRGAMESTQTKIVPLHVILKALGLCIVFLLSSYLVISVVRLMADSAGELSSVATRGVHLEWWEKSSLLSKMRWFFTDAFDELGGNALYNEGMNDNYDKVFGIRSGNK</sequence>
<evidence type="ECO:0000256" key="2">
    <source>
        <dbReference type="ARBA" id="ARBA00008916"/>
    </source>
</evidence>
<feature type="coiled-coil region" evidence="11">
    <location>
        <begin position="203"/>
        <end position="276"/>
    </location>
</feature>
<evidence type="ECO:0000256" key="5">
    <source>
        <dbReference type="ARBA" id="ARBA00022692"/>
    </source>
</evidence>
<dbReference type="GO" id="GO:0005737">
    <property type="term" value="C:cytoplasm"/>
    <property type="evidence" value="ECO:0007669"/>
    <property type="project" value="UniProtKB-UniRule"/>
</dbReference>
<evidence type="ECO:0000256" key="8">
    <source>
        <dbReference type="ARBA" id="ARBA00023136"/>
    </source>
</evidence>
<dbReference type="GO" id="GO:0005816">
    <property type="term" value="C:spindle pole body"/>
    <property type="evidence" value="ECO:0007669"/>
    <property type="project" value="UniProtKB-SubCell"/>
</dbReference>
<organism evidence="13 14">
    <name type="scientific">Lachancea fermentati</name>
    <name type="common">Zygosaccharomyces fermentati</name>
    <dbReference type="NCBI Taxonomy" id="4955"/>
    <lineage>
        <taxon>Eukaryota</taxon>
        <taxon>Fungi</taxon>
        <taxon>Dikarya</taxon>
        <taxon>Ascomycota</taxon>
        <taxon>Saccharomycotina</taxon>
        <taxon>Saccharomycetes</taxon>
        <taxon>Saccharomycetales</taxon>
        <taxon>Saccharomycetaceae</taxon>
        <taxon>Lachancea</taxon>
    </lineage>
</organism>
<feature type="region of interest" description="Disordered" evidence="12">
    <location>
        <begin position="129"/>
        <end position="175"/>
    </location>
</feature>
<evidence type="ECO:0000313" key="13">
    <source>
        <dbReference type="EMBL" id="SCW00464.1"/>
    </source>
</evidence>
<dbReference type="Pfam" id="PF17060">
    <property type="entry name" value="MPS2"/>
    <property type="match status" value="1"/>
</dbReference>
<gene>
    <name evidence="11" type="primary">MPS2</name>
    <name evidence="13" type="ORF">LAFE_0C04764G</name>
</gene>
<dbReference type="Proteomes" id="UP000190831">
    <property type="component" value="Chromosome C"/>
</dbReference>
<evidence type="ECO:0000256" key="12">
    <source>
        <dbReference type="SAM" id="MobiDB-lite"/>
    </source>
</evidence>
<protein>
    <recommendedName>
        <fullName evidence="3 11">Monopolar spindle protein 2</fullName>
    </recommendedName>
</protein>
<reference evidence="13 14" key="1">
    <citation type="submission" date="2016-03" db="EMBL/GenBank/DDBJ databases">
        <authorList>
            <person name="Devillers H."/>
        </authorList>
    </citation>
    <scope>NUCLEOTIDE SEQUENCE [LARGE SCALE GENOMIC DNA]</scope>
    <source>
        <strain evidence="13">CBS 6772</strain>
    </source>
</reference>
<dbReference type="GO" id="GO:0030474">
    <property type="term" value="P:spindle pole body duplication"/>
    <property type="evidence" value="ECO:0007669"/>
    <property type="project" value="InterPro"/>
</dbReference>
<dbReference type="STRING" id="4955.A0A1G4M9N3"/>
<dbReference type="EMBL" id="LT598485">
    <property type="protein sequence ID" value="SCW00464.1"/>
    <property type="molecule type" value="Genomic_DNA"/>
</dbReference>
<evidence type="ECO:0000256" key="6">
    <source>
        <dbReference type="ARBA" id="ARBA00022989"/>
    </source>
</evidence>